<keyword evidence="5" id="KW-0808">Transferase</keyword>
<dbReference type="InterPro" id="IPR007306">
    <property type="entry name" value="Rit1"/>
</dbReference>
<name>A0AA39Z546_9PEZI</name>
<sequence>MSRPIQTSDIIFPELSTDFSTTLSSLKRATLSISNRLRSISEDAEFVCAVADAYRRPLVANERCGSWYIPLERKAASAYFKSTDGHTGEWSFSLRRLNIQVLEVVGANDGCIIVDSTRRGMPDALSKTVPIWCAIWNALLFPPSSTTPSDPSDPIPIHLPPTTVSASERAQITSRLPTFLAAARALNLPLDRLRAQLKKPLRPLWVTRDSPLPTADDEGAAAEGTEGGGEGGYASFPDFHPVILCTASRRVPGGEVSEGGYVQGAGDDSEGWARGLTAPLFWGERRDELLRASEAELPELIAELVKEASSSAAGAGGGGGGSVDAVQLAPAGWVWVCAAGALRGREDAGQQFDAVVECGDAPPDEALAKGLKGRYLHLKCGTGKLGSRDLRNEIAKIEEFVLRRVPEGGERKLAVCCQTGKDLSVGVALAVLCLYADEGGQRLANPNDAITKDFIRQRLSWIMTAYPAASPSRATLQSVNAFLFSPREKFPPPSAPPSSTTPFTPSTEKQMATPLSKTFASLTTTTAHPWTLARTLTSHLPPSSGGTPSGSFAGTATFAPRAPTAAGYAAECLYAEEGVLRTETGLEVAARRRYVWRYREGRREKKEAGKEEEEGEQEEGISIWFVKEDGESVDYLFLDMEFQGGGGGDKRLRAKGRHPCGRDVYDAEFVFGGGGGGEGGMVVTYVVKGPKKDYISETRYTR</sequence>
<dbReference type="Pfam" id="PF04179">
    <property type="entry name" value="Init_tRNA_PT"/>
    <property type="match status" value="1"/>
</dbReference>
<evidence type="ECO:0000313" key="6">
    <source>
        <dbReference type="Proteomes" id="UP001175001"/>
    </source>
</evidence>
<dbReference type="PANTHER" id="PTHR31811:SF0">
    <property type="entry name" value="TRNA A64-2'-O-RIBOSYLPHOSPHATE TRANSFERASE"/>
    <property type="match status" value="1"/>
</dbReference>
<dbReference type="GO" id="GO:0005737">
    <property type="term" value="C:cytoplasm"/>
    <property type="evidence" value="ECO:0007669"/>
    <property type="project" value="TreeGrafter"/>
</dbReference>
<accession>A0AA39Z546</accession>
<dbReference type="InterPro" id="IPR045632">
    <property type="entry name" value="DUF6314"/>
</dbReference>
<dbReference type="GO" id="GO:0019988">
    <property type="term" value="P:charged-tRNA amino acid modification"/>
    <property type="evidence" value="ECO:0007669"/>
    <property type="project" value="InterPro"/>
</dbReference>
<dbReference type="Pfam" id="PF19834">
    <property type="entry name" value="DUF6314"/>
    <property type="match status" value="1"/>
</dbReference>
<dbReference type="GO" id="GO:0043399">
    <property type="term" value="F:tRNA adenosine(64)-2'-O-ribosylphosphate transferase activity"/>
    <property type="evidence" value="ECO:0007669"/>
    <property type="project" value="InterPro"/>
</dbReference>
<dbReference type="PANTHER" id="PTHR31811">
    <property type="entry name" value="TRNA A64-2'-O-RIBOSYLPHOSPHATE TRANSFERASE"/>
    <property type="match status" value="1"/>
</dbReference>
<feature type="region of interest" description="Disordered" evidence="1">
    <location>
        <begin position="208"/>
        <end position="232"/>
    </location>
</feature>
<dbReference type="InterPro" id="IPR033449">
    <property type="entry name" value="Rit1_N"/>
</dbReference>
<evidence type="ECO:0000313" key="5">
    <source>
        <dbReference type="EMBL" id="KAK0663865.1"/>
    </source>
</evidence>
<dbReference type="Proteomes" id="UP001175001">
    <property type="component" value="Unassembled WGS sequence"/>
</dbReference>
<dbReference type="InterPro" id="IPR033421">
    <property type="entry name" value="Rit1_DUSP-like"/>
</dbReference>
<reference evidence="5" key="1">
    <citation type="submission" date="2023-06" db="EMBL/GenBank/DDBJ databases">
        <title>Multi-omics analyses reveal the molecular pathogenesis toolkit of Lasiodiplodia hormozganensis, a cross-kingdom pathogen.</title>
        <authorList>
            <person name="Felix C."/>
            <person name="Meneses R."/>
            <person name="Goncalves M.F.M."/>
            <person name="Tilleman L."/>
            <person name="Duarte A.S."/>
            <person name="Jorrin-Novo J.V."/>
            <person name="Van De Peer Y."/>
            <person name="Deforce D."/>
            <person name="Van Nieuwerburgh F."/>
            <person name="Esteves A.C."/>
            <person name="Alves A."/>
        </authorList>
    </citation>
    <scope>NUCLEOTIDE SEQUENCE</scope>
    <source>
        <strain evidence="5">CBS 339.90</strain>
    </source>
</reference>
<evidence type="ECO:0000259" key="4">
    <source>
        <dbReference type="Pfam" id="PF19834"/>
    </source>
</evidence>
<proteinExistence type="predicted"/>
<comment type="caution">
    <text evidence="5">The sequence shown here is derived from an EMBL/GenBank/DDBJ whole genome shotgun (WGS) entry which is preliminary data.</text>
</comment>
<feature type="region of interest" description="Disordered" evidence="1">
    <location>
        <begin position="487"/>
        <end position="511"/>
    </location>
</feature>
<feature type="domain" description="Rit1 N-terminal" evidence="3">
    <location>
        <begin position="26"/>
        <end position="306"/>
    </location>
</feature>
<organism evidence="5 6">
    <name type="scientific">Lasiodiplodia hormozganensis</name>
    <dbReference type="NCBI Taxonomy" id="869390"/>
    <lineage>
        <taxon>Eukaryota</taxon>
        <taxon>Fungi</taxon>
        <taxon>Dikarya</taxon>
        <taxon>Ascomycota</taxon>
        <taxon>Pezizomycotina</taxon>
        <taxon>Dothideomycetes</taxon>
        <taxon>Dothideomycetes incertae sedis</taxon>
        <taxon>Botryosphaeriales</taxon>
        <taxon>Botryosphaeriaceae</taxon>
        <taxon>Lasiodiplodia</taxon>
    </lineage>
</organism>
<protein>
    <submittedName>
        <fullName evidence="5">tRNA A64-2'-O-ribosylphosphate transferase</fullName>
    </submittedName>
</protein>
<evidence type="ECO:0000259" key="3">
    <source>
        <dbReference type="Pfam" id="PF17184"/>
    </source>
</evidence>
<dbReference type="Pfam" id="PF17184">
    <property type="entry name" value="Rit1_C"/>
    <property type="match status" value="1"/>
</dbReference>
<dbReference type="AlphaFoldDB" id="A0AA39Z546"/>
<feature type="domain" description="DUF6314" evidence="4">
    <location>
        <begin position="530"/>
        <end position="702"/>
    </location>
</feature>
<feature type="domain" description="Rit1 DUSP-like" evidence="2">
    <location>
        <begin position="375"/>
        <end position="483"/>
    </location>
</feature>
<evidence type="ECO:0000256" key="1">
    <source>
        <dbReference type="SAM" id="MobiDB-lite"/>
    </source>
</evidence>
<evidence type="ECO:0000259" key="2">
    <source>
        <dbReference type="Pfam" id="PF04179"/>
    </source>
</evidence>
<dbReference type="EMBL" id="JAUJDW010000003">
    <property type="protein sequence ID" value="KAK0663865.1"/>
    <property type="molecule type" value="Genomic_DNA"/>
</dbReference>
<keyword evidence="6" id="KW-1185">Reference proteome</keyword>
<feature type="compositionally biased region" description="Low complexity" evidence="1">
    <location>
        <begin position="497"/>
        <end position="507"/>
    </location>
</feature>
<gene>
    <name evidence="5" type="primary">RIT1</name>
    <name evidence="5" type="ORF">DIS24_g855</name>
</gene>